<evidence type="ECO:0000313" key="20">
    <source>
        <dbReference type="Proteomes" id="UP000639772"/>
    </source>
</evidence>
<dbReference type="InterPro" id="IPR050214">
    <property type="entry name" value="Cys_Synth/Cystath_Beta-Synth"/>
</dbReference>
<evidence type="ECO:0000256" key="8">
    <source>
        <dbReference type="ARBA" id="ARBA00022528"/>
    </source>
</evidence>
<dbReference type="SUPFAM" id="SSF53686">
    <property type="entry name" value="Tryptophan synthase beta subunit-like PLP-dependent enzymes"/>
    <property type="match status" value="1"/>
</dbReference>
<dbReference type="GO" id="GO:0009088">
    <property type="term" value="P:threonine biosynthetic process"/>
    <property type="evidence" value="ECO:0007669"/>
    <property type="project" value="UniProtKB-KW"/>
</dbReference>
<dbReference type="CDD" id="cd01563">
    <property type="entry name" value="Thr-synth_1"/>
    <property type="match status" value="1"/>
</dbReference>
<gene>
    <name evidence="19" type="ORF">HPP92_007877</name>
</gene>
<dbReference type="NCBIfam" id="TIGR00260">
    <property type="entry name" value="thrC"/>
    <property type="match status" value="1"/>
</dbReference>
<dbReference type="FunFam" id="3.40.50.1100:FF:000030">
    <property type="entry name" value="Threonine synthase 1, chloroplastic"/>
    <property type="match status" value="1"/>
</dbReference>
<comment type="function">
    <text evidence="2">Catalyzes the gamma-elimination of phosphate from L-phosphohomoserine and the beta-addition of water to produce L-threonine.</text>
</comment>
<keyword evidence="8" id="KW-0150">Chloroplast</keyword>
<evidence type="ECO:0000259" key="18">
    <source>
        <dbReference type="Pfam" id="PF00291"/>
    </source>
</evidence>
<reference evidence="19 20" key="1">
    <citation type="journal article" date="2020" name="Nat. Food">
        <title>A phased Vanilla planifolia genome enables genetic improvement of flavour and production.</title>
        <authorList>
            <person name="Hasing T."/>
            <person name="Tang H."/>
            <person name="Brym M."/>
            <person name="Khazi F."/>
            <person name="Huang T."/>
            <person name="Chambers A.H."/>
        </authorList>
    </citation>
    <scope>NUCLEOTIDE SEQUENCE [LARGE SCALE GENOMIC DNA]</scope>
    <source>
        <tissue evidence="19">Leaf</tissue>
    </source>
</reference>
<evidence type="ECO:0000256" key="13">
    <source>
        <dbReference type="ARBA" id="ARBA00022898"/>
    </source>
</evidence>
<dbReference type="GO" id="GO:0004795">
    <property type="term" value="F:threonine synthase activity"/>
    <property type="evidence" value="ECO:0007669"/>
    <property type="project" value="UniProtKB-EC"/>
</dbReference>
<dbReference type="InterPro" id="IPR036052">
    <property type="entry name" value="TrpB-like_PALP_sf"/>
</dbReference>
<comment type="catalytic activity">
    <reaction evidence="16">
        <text>O-phospho-L-homoserine + H2O = L-threonine + phosphate</text>
        <dbReference type="Rhea" id="RHEA:10840"/>
        <dbReference type="ChEBI" id="CHEBI:15377"/>
        <dbReference type="ChEBI" id="CHEBI:43474"/>
        <dbReference type="ChEBI" id="CHEBI:57590"/>
        <dbReference type="ChEBI" id="CHEBI:57926"/>
        <dbReference type="EC" id="4.2.3.1"/>
    </reaction>
</comment>
<comment type="similarity">
    <text evidence="5">Belongs to the threonine synthase family.</text>
</comment>
<dbReference type="OrthoDB" id="7773036at2759"/>
<dbReference type="EMBL" id="JADCNM010000003">
    <property type="protein sequence ID" value="KAG0491014.1"/>
    <property type="molecule type" value="Genomic_DNA"/>
</dbReference>
<dbReference type="Pfam" id="PF00291">
    <property type="entry name" value="PALP"/>
    <property type="match status" value="1"/>
</dbReference>
<dbReference type="GO" id="GO:0009507">
    <property type="term" value="C:chloroplast"/>
    <property type="evidence" value="ECO:0007669"/>
    <property type="project" value="UniProtKB-SubCell"/>
</dbReference>
<sequence>MDGSNSDCTSSYLSGLCALFGFNRRRRSPYKGFDTEGGTVTRYPSCSPPVGPSPSTTPSRDIAPWQEFAAGGDVMEDYGLTIWTPKGKRIRLQIRVYWEEAKTKWDEKSALPETYLSVPSLQRLRSLLPSYGRRGHVLLLALFSLMRPSILAPAQKFYGSVPFLSASPIPDGIGPYHAPHQTQPSRRIMHAAAAMQTRASEKRRAVAITLLRPTPRVFRLFPGSYWRELFDSRVGRTIWPYGSGVWSKKEFVLPEIDADDIVSLFEGNSNLFWAERLGREYLGGMPDLWKALSRPIAGVGCASTGDTSAALSAYCAAANIPAIVFLPADRISLAQLVQPIANGATVLSIDTDFDGCMRLIREVTAELPIYLANSLNSLRLEGQKTAAIEILQQFDWEVPDWVIVPGGNLGNIYAFYKGFSMCKELGLVDGYLAFVCAQASNANPLYLHYKSGWTDFKPVTAAQTFASAIQIGDPVSIDRAVYAVQQTDGIVEEATEEELMDAMSLADQTGMFACPHTGVALAALFKLRGRGVIGTTDRTVVVSTAHGLKFTQAKVDYHSNQIADMLCHYANPPVNVKAEFGSVMDVLKKKLFFKK</sequence>
<protein>
    <recommendedName>
        <fullName evidence="7">threonine synthase</fullName>
        <ecNumber evidence="7">4.2.3.1</ecNumber>
    </recommendedName>
</protein>
<comment type="cofactor">
    <cofactor evidence="1">
        <name>pyridoxal 5'-phosphate</name>
        <dbReference type="ChEBI" id="CHEBI:597326"/>
    </cofactor>
</comment>
<dbReference type="Proteomes" id="UP000639772">
    <property type="component" value="Chromosome 3"/>
</dbReference>
<evidence type="ECO:0000256" key="14">
    <source>
        <dbReference type="ARBA" id="ARBA00022946"/>
    </source>
</evidence>
<evidence type="ECO:0000256" key="7">
    <source>
        <dbReference type="ARBA" id="ARBA00013028"/>
    </source>
</evidence>
<keyword evidence="14" id="KW-0809">Transit peptide</keyword>
<evidence type="ECO:0000256" key="3">
    <source>
        <dbReference type="ARBA" id="ARBA00004229"/>
    </source>
</evidence>
<name>A0A835RGU5_VANPL</name>
<evidence type="ECO:0000256" key="12">
    <source>
        <dbReference type="ARBA" id="ARBA00022697"/>
    </source>
</evidence>
<dbReference type="PANTHER" id="PTHR10314">
    <property type="entry name" value="CYSTATHIONINE BETA-SYNTHASE"/>
    <property type="match status" value="1"/>
</dbReference>
<keyword evidence="9" id="KW-0028">Amino-acid biosynthesis</keyword>
<dbReference type="InterPro" id="IPR004450">
    <property type="entry name" value="Thr_synthase-like"/>
</dbReference>
<evidence type="ECO:0000256" key="10">
    <source>
        <dbReference type="ARBA" id="ARBA00022640"/>
    </source>
</evidence>
<keyword evidence="10" id="KW-0934">Plastid</keyword>
<evidence type="ECO:0000256" key="15">
    <source>
        <dbReference type="ARBA" id="ARBA00023239"/>
    </source>
</evidence>
<proteinExistence type="inferred from homology"/>
<keyword evidence="12" id="KW-0791">Threonine biosynthesis</keyword>
<evidence type="ECO:0000256" key="5">
    <source>
        <dbReference type="ARBA" id="ARBA00005517"/>
    </source>
</evidence>
<comment type="caution">
    <text evidence="19">The sequence shown here is derived from an EMBL/GenBank/DDBJ whole genome shotgun (WGS) entry which is preliminary data.</text>
</comment>
<evidence type="ECO:0000256" key="4">
    <source>
        <dbReference type="ARBA" id="ARBA00004979"/>
    </source>
</evidence>
<evidence type="ECO:0000256" key="2">
    <source>
        <dbReference type="ARBA" id="ARBA00003648"/>
    </source>
</evidence>
<comment type="subcellular location">
    <subcellularLocation>
        <location evidence="3">Plastid</location>
        <location evidence="3">Chloroplast</location>
    </subcellularLocation>
</comment>
<evidence type="ECO:0000256" key="16">
    <source>
        <dbReference type="ARBA" id="ARBA00049144"/>
    </source>
</evidence>
<dbReference type="Gene3D" id="3.40.50.1100">
    <property type="match status" value="2"/>
</dbReference>
<evidence type="ECO:0000313" key="19">
    <source>
        <dbReference type="EMBL" id="KAG0491014.1"/>
    </source>
</evidence>
<keyword evidence="13" id="KW-0663">Pyridoxal phosphate</keyword>
<evidence type="ECO:0000256" key="6">
    <source>
        <dbReference type="ARBA" id="ARBA00011738"/>
    </source>
</evidence>
<accession>A0A835RGU5</accession>
<feature type="region of interest" description="Disordered" evidence="17">
    <location>
        <begin position="42"/>
        <end position="61"/>
    </location>
</feature>
<evidence type="ECO:0000256" key="17">
    <source>
        <dbReference type="SAM" id="MobiDB-lite"/>
    </source>
</evidence>
<dbReference type="AlphaFoldDB" id="A0A835RGU5"/>
<keyword evidence="11" id="KW-0949">S-adenosyl-L-methionine</keyword>
<dbReference type="InterPro" id="IPR001926">
    <property type="entry name" value="TrpB-like_PALP"/>
</dbReference>
<evidence type="ECO:0000256" key="11">
    <source>
        <dbReference type="ARBA" id="ARBA00022691"/>
    </source>
</evidence>
<comment type="subunit">
    <text evidence="6">Homodimer.</text>
</comment>
<evidence type="ECO:0000256" key="9">
    <source>
        <dbReference type="ARBA" id="ARBA00022605"/>
    </source>
</evidence>
<evidence type="ECO:0000256" key="1">
    <source>
        <dbReference type="ARBA" id="ARBA00001933"/>
    </source>
</evidence>
<organism evidence="19 20">
    <name type="scientific">Vanilla planifolia</name>
    <name type="common">Vanilla</name>
    <dbReference type="NCBI Taxonomy" id="51239"/>
    <lineage>
        <taxon>Eukaryota</taxon>
        <taxon>Viridiplantae</taxon>
        <taxon>Streptophyta</taxon>
        <taxon>Embryophyta</taxon>
        <taxon>Tracheophyta</taxon>
        <taxon>Spermatophyta</taxon>
        <taxon>Magnoliopsida</taxon>
        <taxon>Liliopsida</taxon>
        <taxon>Asparagales</taxon>
        <taxon>Orchidaceae</taxon>
        <taxon>Vanilloideae</taxon>
        <taxon>Vanilleae</taxon>
        <taxon>Vanilla</taxon>
    </lineage>
</organism>
<keyword evidence="15" id="KW-0456">Lyase</keyword>
<feature type="domain" description="Tryptophan synthase beta chain-like PALP" evidence="18">
    <location>
        <begin position="293"/>
        <end position="544"/>
    </location>
</feature>
<dbReference type="EC" id="4.2.3.1" evidence="7"/>
<comment type="pathway">
    <text evidence="4">Amino-acid biosynthesis; L-threonine biosynthesis; L-threonine from L-aspartate: step 5/5.</text>
</comment>